<evidence type="ECO:0000256" key="1">
    <source>
        <dbReference type="SAM" id="MobiDB-lite"/>
    </source>
</evidence>
<protein>
    <submittedName>
        <fullName evidence="2">Uncharacterized protein</fullName>
    </submittedName>
</protein>
<dbReference type="AlphaFoldDB" id="A0A417Y5Y9"/>
<feature type="region of interest" description="Disordered" evidence="1">
    <location>
        <begin position="56"/>
        <end position="90"/>
    </location>
</feature>
<feature type="region of interest" description="Disordered" evidence="1">
    <location>
        <begin position="12"/>
        <end position="38"/>
    </location>
</feature>
<organism evidence="2 3">
    <name type="scientific">Nocardioides immobilis</name>
    <dbReference type="NCBI Taxonomy" id="2049295"/>
    <lineage>
        <taxon>Bacteria</taxon>
        <taxon>Bacillati</taxon>
        <taxon>Actinomycetota</taxon>
        <taxon>Actinomycetes</taxon>
        <taxon>Propionibacteriales</taxon>
        <taxon>Nocardioidaceae</taxon>
        <taxon>Nocardioides</taxon>
    </lineage>
</organism>
<keyword evidence="3" id="KW-1185">Reference proteome</keyword>
<evidence type="ECO:0000313" key="3">
    <source>
        <dbReference type="Proteomes" id="UP000283644"/>
    </source>
</evidence>
<dbReference type="Proteomes" id="UP000283644">
    <property type="component" value="Unassembled WGS sequence"/>
</dbReference>
<sequence>MSAGILVLAVAPAPGSQADDEGRGEGSPVPQRAERSVRVTKSGVVVQTVRVGESTVTTYGPDAPPVTVTQRGKSATARLSVEPSPRSRRSLDPTVFEMTLASGHFSREEACEFAKAIDPRGCVTSATLRSREVAAPRDGRRTAARSDFLDTRCWTLEHEPGDGTKYNYNCNYRRMDFLNQKLWLISNRMQATGWEEEGGTCCDYLQGVGVRAEYEDSAAHAVEWSPGETRAIEDSCRSTTTSVTSSRTGTSYSVTNEICPEELSPWHSPAFQYFGAKWTGPGAPHEDRRGAIATSLVRVDRPGTRAYALAAWLKWG</sequence>
<comment type="caution">
    <text evidence="2">The sequence shown here is derived from an EMBL/GenBank/DDBJ whole genome shotgun (WGS) entry which is preliminary data.</text>
</comment>
<gene>
    <name evidence="2" type="ORF">D0Z08_06825</name>
</gene>
<evidence type="ECO:0000313" key="2">
    <source>
        <dbReference type="EMBL" id="RHW27987.1"/>
    </source>
</evidence>
<reference evidence="2 3" key="1">
    <citation type="submission" date="2018-09" db="EMBL/GenBank/DDBJ databases">
        <title>Genome sequencing of Nocardioides immobilis CCTCC AB 2017083 for comparison to Nocardioides silvaticus.</title>
        <authorList>
            <person name="Li C."/>
            <person name="Wang G."/>
        </authorList>
    </citation>
    <scope>NUCLEOTIDE SEQUENCE [LARGE SCALE GENOMIC DNA]</scope>
    <source>
        <strain evidence="2 3">CCTCC AB 2017083</strain>
    </source>
</reference>
<dbReference type="EMBL" id="QXGH01000011">
    <property type="protein sequence ID" value="RHW27987.1"/>
    <property type="molecule type" value="Genomic_DNA"/>
</dbReference>
<name>A0A417Y5Y9_9ACTN</name>
<proteinExistence type="predicted"/>
<accession>A0A417Y5Y9</accession>